<sequence length="1548" mass="171847">MAQGRPAEDTLCPLDVKATKTSRDVADGGLEEEEAAPGSGQVELSWDSVAMEASECSDVELGQLDMDLDRKSRQHNLTSRNVRAILHEVITHEHVVAMMKATIRDTQDLPMFETKMTRSRLKQAVQEGQSLNWTLPAPHLSKPPQFVDIDLEEDEDSSDEEYCPDEEEEDTAEEMFLSDADSLASPPRTHLCSPPEHPDQETREPQERVAGQVTDQVSSSSSAGSSDTSFLERLNAVEAELDCSSAYPYDQPLDRKPVADEEDDGDKGCLAFRTRSKLPLVNVPLDRLEAELLPPDITADMYDQSPAQLEDRHWTEWLQGLLAPGPEEEADDDDDPEYNFLEDLDEPDLEDYRTDRAVQITKKEVNELLEELFDTLQEEKLPAEEEEQEVPSVPKFNVPQVLRFEAPLAGMLTERRQTVRRQYEAVQQRRALQDTTNHPRTTKGPPGPPLIVLGNLTGPALQLSPAPQTGTSFQLDRTQKLQLQQQVQQHVQLLTQVHLLSRRVHALNHEAHLTKRYLEELQQFAGRHDDLCPPSSFSACNLQGALDLLREVDQRQPSPPCCSGSGASRRLLPTMTPTTSSHAFPLLPADAAWLFATRPVFLYPELLPVCSLDPALHSRRQRRVYTAGEDGLAVLGLKHFQGALKADELISSFLLCRSRSDFRRRIREMSSPRAPRDGVIKVFVTQGVVPPLPVACSRVCPGNRGPPVDRDTSTMPRWLKNSQLIIQRTRRGAGPYSPSLPPGVALRLHPSYGRKSQVSRRAQRRLFTLAHNASLLPLAKAPAEQAVSRRGTLPLAATRLSPSLSLRQDVQQKPAPSTTTPTMPCSAAAQQLWTLSSSSQHAAGADVLRPIRQQEPESCVHPPEEDKDNSSSSLSPFSSSAGDEDEEGEEEDWSKMAVSLKGGGRGGGAVEGGGQERTADEGEQEEPDGDGEEEEDDEDGGREDRGGGREDDGDKDRRGGDEEEEEEDDEEEEEEDFDDLTQDEDEEEVMSSASEESVLSVPELQETMKQLTWLAAERRLCDGDSEDDPSSQEDEDEEDDEAKGEEPAEGRSFQTSLDKDMPSGDKTPRGRRNAGRGRGRSRPLRGLARTRLSKDASKLSLLYDEKLLDNDPLRDSKDAAFAQSYLNRVREALQDSPEQVQEFVSLLGEFEQAGDGQEVTGLFRKLRCILGEHTDLLRDFAAFLHPEQALQCGLLEEQQAFERSRRFLRQLEISFGDNPTHYHKIIRALQTGPDPSPAHIQELKVQMAALLRGHTHLQAEFWVFFDDLRPPAARPEQFEEAHLPEEGDGAEGGGANGQVSGGGAGFEEVTLPDLEEEEEGHKIPPIRSRRQRRKMESHRSYKGSDWLCLCHDATISRHRRKRCSRCHDNKTSPGVSRALKSLDPLYAQIGSAPDPPGDTQLKGGHSSPRPDQSGASWESFPMTDEKEEEEEQLKDEEQESPTAKRKREEELRAPAAFITADTSSSSSSVAPPICSSSSSPRPSLPPDLPVCAKNISLTASGEKVILWTREADRVILTMCQQEGANQNAFQAISNLLGNKTPSEVIGRY</sequence>
<feature type="region of interest" description="Disordered" evidence="6">
    <location>
        <begin position="856"/>
        <end position="1004"/>
    </location>
</feature>
<feature type="region of interest" description="Disordered" evidence="6">
    <location>
        <begin position="1387"/>
        <end position="1485"/>
    </location>
</feature>
<dbReference type="STRING" id="8083.ENSXMAP00000004964"/>
<keyword evidence="2" id="KW-0805">Transcription regulation</keyword>
<feature type="compositionally biased region" description="Basic and acidic residues" evidence="6">
    <location>
        <begin position="196"/>
        <end position="207"/>
    </location>
</feature>
<organism evidence="7 8">
    <name type="scientific">Xiphophorus maculatus</name>
    <name type="common">Southern platyfish</name>
    <name type="synonym">Platypoecilus maculatus</name>
    <dbReference type="NCBI Taxonomy" id="8083"/>
    <lineage>
        <taxon>Eukaryota</taxon>
        <taxon>Metazoa</taxon>
        <taxon>Chordata</taxon>
        <taxon>Craniata</taxon>
        <taxon>Vertebrata</taxon>
        <taxon>Euteleostomi</taxon>
        <taxon>Actinopterygii</taxon>
        <taxon>Neopterygii</taxon>
        <taxon>Teleostei</taxon>
        <taxon>Neoteleostei</taxon>
        <taxon>Acanthomorphata</taxon>
        <taxon>Ovalentaria</taxon>
        <taxon>Atherinomorphae</taxon>
        <taxon>Cyprinodontiformes</taxon>
        <taxon>Poeciliidae</taxon>
        <taxon>Poeciliinae</taxon>
        <taxon>Xiphophorus</taxon>
    </lineage>
</organism>
<proteinExistence type="predicted"/>
<feature type="region of interest" description="Disordered" evidence="6">
    <location>
        <begin position="1284"/>
        <end position="1337"/>
    </location>
</feature>
<feature type="compositionally biased region" description="Acidic residues" evidence="6">
    <location>
        <begin position="961"/>
        <end position="989"/>
    </location>
</feature>
<reference evidence="8" key="1">
    <citation type="submission" date="2012-01" db="EMBL/GenBank/DDBJ databases">
        <authorList>
            <person name="Walter R."/>
            <person name="Schartl M."/>
            <person name="Warren W."/>
        </authorList>
    </citation>
    <scope>NUCLEOTIDE SEQUENCE [LARGE SCALE GENOMIC DNA]</scope>
    <source>
        <strain evidence="8">JP 163 A</strain>
    </source>
</reference>
<dbReference type="InterPro" id="IPR036600">
    <property type="entry name" value="PAH_sf"/>
</dbReference>
<feature type="compositionally biased region" description="Basic and acidic residues" evidence="6">
    <location>
        <begin position="942"/>
        <end position="960"/>
    </location>
</feature>
<reference evidence="7" key="3">
    <citation type="submission" date="2025-08" db="UniProtKB">
        <authorList>
            <consortium name="Ensembl"/>
        </authorList>
    </citation>
    <scope>IDENTIFICATION</scope>
    <source>
        <strain evidence="7">JP 163 A</strain>
    </source>
</reference>
<dbReference type="GO" id="GO:0006355">
    <property type="term" value="P:regulation of DNA-templated transcription"/>
    <property type="evidence" value="ECO:0007669"/>
    <property type="project" value="InterPro"/>
</dbReference>
<name>M3ZRX1_XIPMA</name>
<evidence type="ECO:0000256" key="5">
    <source>
        <dbReference type="PROSITE-ProRule" id="PRU00810"/>
    </source>
</evidence>
<feature type="compositionally biased region" description="Basic residues" evidence="6">
    <location>
        <begin position="1069"/>
        <end position="1083"/>
    </location>
</feature>
<evidence type="ECO:0000313" key="8">
    <source>
        <dbReference type="Proteomes" id="UP000002852"/>
    </source>
</evidence>
<evidence type="ECO:0000256" key="6">
    <source>
        <dbReference type="SAM" id="MobiDB-lite"/>
    </source>
</evidence>
<comment type="subcellular location">
    <subcellularLocation>
        <location evidence="1 5">Nucleus</location>
    </subcellularLocation>
</comment>
<dbReference type="Pfam" id="PF21227">
    <property type="entry name" value="Myb_DNA-binding_7"/>
    <property type="match status" value="1"/>
</dbReference>
<protein>
    <submittedName>
        <fullName evidence="7">Gon-4 like</fullName>
    </submittedName>
</protein>
<feature type="compositionally biased region" description="Low complexity" evidence="6">
    <location>
        <begin position="211"/>
        <end position="229"/>
    </location>
</feature>
<reference evidence="8" key="2">
    <citation type="journal article" date="2013" name="Nat. Genet.">
        <title>The genome of the platyfish, Xiphophorus maculatus, provides insights into evolutionary adaptation and several complex traits.</title>
        <authorList>
            <person name="Schartl M."/>
            <person name="Walter R.B."/>
            <person name="Shen Y."/>
            <person name="Garcia T."/>
            <person name="Catchen J."/>
            <person name="Amores A."/>
            <person name="Braasch I."/>
            <person name="Chalopin D."/>
            <person name="Volff J.N."/>
            <person name="Lesch K.P."/>
            <person name="Bisazza A."/>
            <person name="Minx P."/>
            <person name="Hillier L."/>
            <person name="Wilson R.K."/>
            <person name="Fuerstenberg S."/>
            <person name="Boore J."/>
            <person name="Searle S."/>
            <person name="Postlethwait J.H."/>
            <person name="Warren W.C."/>
        </authorList>
    </citation>
    <scope>NUCLEOTIDE SEQUENCE [LARGE SCALE GENOMIC DNA]</scope>
    <source>
        <strain evidence="8">JP 163 A</strain>
    </source>
</reference>
<keyword evidence="8" id="KW-1185">Reference proteome</keyword>
<dbReference type="InterPro" id="IPR003822">
    <property type="entry name" value="PAH"/>
</dbReference>
<feature type="region of interest" description="Disordered" evidence="6">
    <location>
        <begin position="428"/>
        <end position="448"/>
    </location>
</feature>
<feature type="compositionally biased region" description="Gly residues" evidence="6">
    <location>
        <begin position="901"/>
        <end position="915"/>
    </location>
</feature>
<dbReference type="PANTHER" id="PTHR16088:SF3">
    <property type="entry name" value="GON-4-LIKE PROTEIN"/>
    <property type="match status" value="1"/>
</dbReference>
<evidence type="ECO:0000256" key="1">
    <source>
        <dbReference type="ARBA" id="ARBA00004123"/>
    </source>
</evidence>
<feature type="compositionally biased region" description="Polar residues" evidence="6">
    <location>
        <begin position="800"/>
        <end position="825"/>
    </location>
</feature>
<dbReference type="SUPFAM" id="SSF46689">
    <property type="entry name" value="Homeodomain-like"/>
    <property type="match status" value="1"/>
</dbReference>
<dbReference type="GeneTree" id="ENSGT00940000164105"/>
<dbReference type="SUPFAM" id="SSF47762">
    <property type="entry name" value="PAH2 domain"/>
    <property type="match status" value="2"/>
</dbReference>
<feature type="compositionally biased region" description="Basic and acidic residues" evidence="6">
    <location>
        <begin position="1057"/>
        <end position="1068"/>
    </location>
</feature>
<feature type="compositionally biased region" description="Gly residues" evidence="6">
    <location>
        <begin position="1290"/>
        <end position="1305"/>
    </location>
</feature>
<dbReference type="InterPro" id="IPR052435">
    <property type="entry name" value="YY1-Transcr_Regul"/>
</dbReference>
<dbReference type="Gene3D" id="1.20.1160.11">
    <property type="entry name" value="Paired amphipathic helix"/>
    <property type="match status" value="1"/>
</dbReference>
<dbReference type="Ensembl" id="ENSXMAT00000004969.2">
    <property type="protein sequence ID" value="ENSXMAP00000004964.2"/>
    <property type="gene ID" value="ENSXMAG00000004938.2"/>
</dbReference>
<dbReference type="PROSITE" id="PS51477">
    <property type="entry name" value="PAH"/>
    <property type="match status" value="1"/>
</dbReference>
<keyword evidence="4 5" id="KW-0539">Nucleus</keyword>
<feature type="region of interest" description="Disordered" evidence="6">
    <location>
        <begin position="152"/>
        <end position="229"/>
    </location>
</feature>
<feature type="compositionally biased region" description="Low complexity" evidence="6">
    <location>
        <begin position="870"/>
        <end position="880"/>
    </location>
</feature>
<feature type="compositionally biased region" description="Acidic residues" evidence="6">
    <location>
        <begin position="152"/>
        <end position="173"/>
    </location>
</feature>
<evidence type="ECO:0000313" key="7">
    <source>
        <dbReference type="Ensembl" id="ENSXMAP00000004964.2"/>
    </source>
</evidence>
<dbReference type="PANTHER" id="PTHR16088">
    <property type="entry name" value="YY1 ASSOCIATED PROTEIN-RELATED"/>
    <property type="match status" value="1"/>
</dbReference>
<dbReference type="Proteomes" id="UP000002852">
    <property type="component" value="Unassembled WGS sequence"/>
</dbReference>
<feature type="region of interest" description="Disordered" evidence="6">
    <location>
        <begin position="1"/>
        <end position="20"/>
    </location>
</feature>
<dbReference type="eggNOG" id="ENOG502QT2W">
    <property type="taxonomic scope" value="Eukaryota"/>
</dbReference>
<dbReference type="GO" id="GO:0005634">
    <property type="term" value="C:nucleus"/>
    <property type="evidence" value="ECO:0007669"/>
    <property type="project" value="UniProtKB-SubCell"/>
</dbReference>
<dbReference type="Gene3D" id="1.10.10.60">
    <property type="entry name" value="Homeodomain-like"/>
    <property type="match status" value="1"/>
</dbReference>
<dbReference type="InterPro" id="IPR009057">
    <property type="entry name" value="Homeodomain-like_sf"/>
</dbReference>
<feature type="compositionally biased region" description="Basic residues" evidence="6">
    <location>
        <begin position="1327"/>
        <end position="1336"/>
    </location>
</feature>
<evidence type="ECO:0000256" key="2">
    <source>
        <dbReference type="ARBA" id="ARBA00023015"/>
    </source>
</evidence>
<dbReference type="HOGENOM" id="CLU_250778_0_0_1"/>
<dbReference type="GO" id="GO:0003712">
    <property type="term" value="F:transcription coregulator activity"/>
    <property type="evidence" value="ECO:0007669"/>
    <property type="project" value="TreeGrafter"/>
</dbReference>
<feature type="region of interest" description="Disordered" evidence="6">
    <location>
        <begin position="1018"/>
        <end position="1089"/>
    </location>
</feature>
<feature type="compositionally biased region" description="Low complexity" evidence="6">
    <location>
        <begin position="1458"/>
        <end position="1481"/>
    </location>
</feature>
<feature type="compositionally biased region" description="Low complexity" evidence="6">
    <location>
        <begin position="990"/>
        <end position="1004"/>
    </location>
</feature>
<feature type="compositionally biased region" description="Acidic residues" evidence="6">
    <location>
        <begin position="1425"/>
        <end position="1439"/>
    </location>
</feature>
<evidence type="ECO:0000256" key="3">
    <source>
        <dbReference type="ARBA" id="ARBA00023163"/>
    </source>
</evidence>
<dbReference type="InParanoid" id="M3ZRX1"/>
<feature type="region of interest" description="Disordered" evidence="6">
    <location>
        <begin position="798"/>
        <end position="825"/>
    </location>
</feature>
<dbReference type="FunCoup" id="M3ZRX1">
    <property type="interactions" value="1161"/>
</dbReference>
<accession>M3ZRX1</accession>
<keyword evidence="3" id="KW-0804">Transcription</keyword>
<dbReference type="OMA" id="DETAEEX"/>
<feature type="compositionally biased region" description="Acidic residues" evidence="6">
    <location>
        <begin position="921"/>
        <end position="941"/>
    </location>
</feature>
<feature type="compositionally biased region" description="Acidic residues" evidence="6">
    <location>
        <begin position="1023"/>
        <end position="1043"/>
    </location>
</feature>
<reference evidence="7" key="4">
    <citation type="submission" date="2025-09" db="UniProtKB">
        <authorList>
            <consortium name="Ensembl"/>
        </authorList>
    </citation>
    <scope>IDENTIFICATION</scope>
    <source>
        <strain evidence="7">JP 163 A</strain>
    </source>
</reference>
<feature type="compositionally biased region" description="Acidic residues" evidence="6">
    <location>
        <begin position="882"/>
        <end position="892"/>
    </location>
</feature>
<evidence type="ECO:0000256" key="4">
    <source>
        <dbReference type="ARBA" id="ARBA00023242"/>
    </source>
</evidence>